<dbReference type="InterPro" id="IPR036188">
    <property type="entry name" value="FAD/NAD-bd_sf"/>
</dbReference>
<gene>
    <name evidence="3" type="ORF">H6G03_28160</name>
</gene>
<dbReference type="SUPFAM" id="SSF51905">
    <property type="entry name" value="FAD/NAD(P)-binding domain"/>
    <property type="match status" value="1"/>
</dbReference>
<dbReference type="Pfam" id="PF01266">
    <property type="entry name" value="DAO"/>
    <property type="match status" value="2"/>
</dbReference>
<accession>A0A926VLC0</accession>
<dbReference type="PANTHER" id="PTHR13847">
    <property type="entry name" value="SARCOSINE DEHYDROGENASE-RELATED"/>
    <property type="match status" value="1"/>
</dbReference>
<dbReference type="Proteomes" id="UP000641646">
    <property type="component" value="Unassembled WGS sequence"/>
</dbReference>
<dbReference type="PANTHER" id="PTHR13847:SF289">
    <property type="entry name" value="GLYCINE OXIDASE"/>
    <property type="match status" value="1"/>
</dbReference>
<feature type="domain" description="FAD dependent oxidoreductase" evidence="2">
    <location>
        <begin position="273"/>
        <end position="384"/>
    </location>
</feature>
<name>A0A926VLC0_9CYAN</name>
<evidence type="ECO:0000313" key="3">
    <source>
        <dbReference type="EMBL" id="MBD2184902.1"/>
    </source>
</evidence>
<feature type="domain" description="FAD dependent oxidoreductase" evidence="2">
    <location>
        <begin position="6"/>
        <end position="239"/>
    </location>
</feature>
<proteinExistence type="predicted"/>
<evidence type="ECO:0000259" key="2">
    <source>
        <dbReference type="Pfam" id="PF01266"/>
    </source>
</evidence>
<reference evidence="3" key="1">
    <citation type="journal article" date="2015" name="ISME J.">
        <title>Draft Genome Sequence of Streptomyces incarnatus NRRL8089, which Produces the Nucleoside Antibiotic Sinefungin.</title>
        <authorList>
            <person name="Oshima K."/>
            <person name="Hattori M."/>
            <person name="Shimizu H."/>
            <person name="Fukuda K."/>
            <person name="Nemoto M."/>
            <person name="Inagaki K."/>
            <person name="Tamura T."/>
        </authorList>
    </citation>
    <scope>NUCLEOTIDE SEQUENCE</scope>
    <source>
        <strain evidence="3">FACHB-1375</strain>
    </source>
</reference>
<organism evidence="3 4">
    <name type="scientific">Aerosakkonema funiforme FACHB-1375</name>
    <dbReference type="NCBI Taxonomy" id="2949571"/>
    <lineage>
        <taxon>Bacteria</taxon>
        <taxon>Bacillati</taxon>
        <taxon>Cyanobacteriota</taxon>
        <taxon>Cyanophyceae</taxon>
        <taxon>Oscillatoriophycideae</taxon>
        <taxon>Aerosakkonematales</taxon>
        <taxon>Aerosakkonemataceae</taxon>
        <taxon>Aerosakkonema</taxon>
    </lineage>
</organism>
<evidence type="ECO:0000256" key="1">
    <source>
        <dbReference type="ARBA" id="ARBA00023002"/>
    </source>
</evidence>
<comment type="caution">
    <text evidence="3">The sequence shown here is derived from an EMBL/GenBank/DDBJ whole genome shotgun (WGS) entry which is preliminary data.</text>
</comment>
<dbReference type="AlphaFoldDB" id="A0A926VLC0"/>
<evidence type="ECO:0000313" key="4">
    <source>
        <dbReference type="Proteomes" id="UP000641646"/>
    </source>
</evidence>
<dbReference type="EMBL" id="JACJPW010000099">
    <property type="protein sequence ID" value="MBD2184902.1"/>
    <property type="molecule type" value="Genomic_DNA"/>
</dbReference>
<keyword evidence="4" id="KW-1185">Reference proteome</keyword>
<protein>
    <submittedName>
        <fullName evidence="3">Glycine oxidase ThiO</fullName>
    </submittedName>
</protein>
<dbReference type="RefSeq" id="WP_190472209.1">
    <property type="nucleotide sequence ID" value="NZ_JACJPW010000099.1"/>
</dbReference>
<dbReference type="InterPro" id="IPR006076">
    <property type="entry name" value="FAD-dep_OxRdtase"/>
</dbReference>
<dbReference type="Gene3D" id="3.30.9.10">
    <property type="entry name" value="D-Amino Acid Oxidase, subunit A, domain 2"/>
    <property type="match status" value="2"/>
</dbReference>
<keyword evidence="1" id="KW-0560">Oxidoreductase</keyword>
<sequence length="406" mass="44458">MNLLSDILIIGGGIVGLSLAIELKLRGANVTVLTRDFQQAAAHAAAGMLAPQAEQLPPSPMLDLCLRSRALYPDWTSKLEQITGTPTGFWPCGILSPAYDIQSRASNISSEQKVSGKFPVSIWLDKEAIHQHQPGLSSEVVGGWWYPEDGQVDNRALAITLWAAAQQLGINICEGVNVEEIQTQNKQVIGVKTSAGDWQAQQYVLATGAWSNQLLSVPVYPKKGQMLSVRVPLPSLESPLSPEGKECFFLSPSLTTEKVSSFSSLPLTVGQERRLPLKQVLFGSEIYIVPRRDGRIIIGASSEDVGFAPYNTTGGIQALLARAIRLYPELQHFPIQELWWGFRPTTPDELPILGGSAYDNLTLATGHYRNGILLAPITAFLIADVILEQKHDPLLNHFHYSRFSNT</sequence>
<dbReference type="SUPFAM" id="SSF54373">
    <property type="entry name" value="FAD-linked reductases, C-terminal domain"/>
    <property type="match status" value="1"/>
</dbReference>
<reference evidence="3" key="2">
    <citation type="submission" date="2020-08" db="EMBL/GenBank/DDBJ databases">
        <authorList>
            <person name="Chen M."/>
            <person name="Teng W."/>
            <person name="Zhao L."/>
            <person name="Hu C."/>
            <person name="Zhou Y."/>
            <person name="Han B."/>
            <person name="Song L."/>
            <person name="Shu W."/>
        </authorList>
    </citation>
    <scope>NUCLEOTIDE SEQUENCE</scope>
    <source>
        <strain evidence="3">FACHB-1375</strain>
    </source>
</reference>
<dbReference type="Gene3D" id="3.50.50.60">
    <property type="entry name" value="FAD/NAD(P)-binding domain"/>
    <property type="match status" value="2"/>
</dbReference>
<dbReference type="GO" id="GO:0016491">
    <property type="term" value="F:oxidoreductase activity"/>
    <property type="evidence" value="ECO:0007669"/>
    <property type="project" value="UniProtKB-KW"/>
</dbReference>
<dbReference type="GO" id="GO:0005737">
    <property type="term" value="C:cytoplasm"/>
    <property type="evidence" value="ECO:0007669"/>
    <property type="project" value="TreeGrafter"/>
</dbReference>